<dbReference type="InterPro" id="IPR019945">
    <property type="entry name" value="F420_G6P_DH-rel"/>
</dbReference>
<dbReference type="NCBIfam" id="TIGR03557">
    <property type="entry name" value="F420_G6P_family"/>
    <property type="match status" value="1"/>
</dbReference>
<gene>
    <name evidence="3" type="ORF">G9X64_29925</name>
</gene>
<feature type="domain" description="Luciferase-like" evidence="2">
    <location>
        <begin position="8"/>
        <end position="271"/>
    </location>
</feature>
<accession>A0A7Y3SBV4</accession>
<dbReference type="EC" id="1.-.-.-" evidence="3"/>
<dbReference type="InterPro" id="IPR050564">
    <property type="entry name" value="F420-G6PD/mer"/>
</dbReference>
<dbReference type="Proteomes" id="UP000519972">
    <property type="component" value="Unassembled WGS sequence"/>
</dbReference>
<evidence type="ECO:0000313" key="3">
    <source>
        <dbReference type="EMBL" id="NNU40627.1"/>
    </source>
</evidence>
<dbReference type="InterPro" id="IPR036661">
    <property type="entry name" value="Luciferase-like_sf"/>
</dbReference>
<name>A0A7Y3SBV4_9HYPH</name>
<dbReference type="Gene3D" id="3.20.20.30">
    <property type="entry name" value="Luciferase-like domain"/>
    <property type="match status" value="1"/>
</dbReference>
<evidence type="ECO:0000313" key="4">
    <source>
        <dbReference type="Proteomes" id="UP000519972"/>
    </source>
</evidence>
<dbReference type="InterPro" id="IPR011251">
    <property type="entry name" value="Luciferase-like_dom"/>
</dbReference>
<dbReference type="SUPFAM" id="SSF51679">
    <property type="entry name" value="Bacterial luciferase-like"/>
    <property type="match status" value="1"/>
</dbReference>
<dbReference type="NCBIfam" id="TIGR03885">
    <property type="entry name" value="flavin_revert"/>
    <property type="match status" value="1"/>
</dbReference>
<organism evidence="3 4">
    <name type="scientific">Rhizobium sophorae</name>
    <dbReference type="NCBI Taxonomy" id="1535242"/>
    <lineage>
        <taxon>Bacteria</taxon>
        <taxon>Pseudomonadati</taxon>
        <taxon>Pseudomonadota</taxon>
        <taxon>Alphaproteobacteria</taxon>
        <taxon>Hyphomicrobiales</taxon>
        <taxon>Rhizobiaceae</taxon>
        <taxon>Rhizobium/Agrobacterium group</taxon>
        <taxon>Rhizobium</taxon>
    </lineage>
</organism>
<keyword evidence="4" id="KW-1185">Reference proteome</keyword>
<dbReference type="RefSeq" id="WP_171377960.1">
    <property type="nucleotide sequence ID" value="NZ_JABFCN010000055.1"/>
</dbReference>
<reference evidence="3 4" key="1">
    <citation type="submission" date="2020-02" db="EMBL/GenBank/DDBJ databases">
        <authorList>
            <person name="Sun Q."/>
        </authorList>
    </citation>
    <scope>NUCLEOTIDE SEQUENCE [LARGE SCALE GENOMIC DNA]</scope>
    <source>
        <strain evidence="3 4">CCBAU 03386</strain>
    </source>
</reference>
<dbReference type="GO" id="GO:0016705">
    <property type="term" value="F:oxidoreductase activity, acting on paired donors, with incorporation or reduction of molecular oxygen"/>
    <property type="evidence" value="ECO:0007669"/>
    <property type="project" value="InterPro"/>
</dbReference>
<dbReference type="AlphaFoldDB" id="A0A7Y3SBV4"/>
<evidence type="ECO:0000256" key="1">
    <source>
        <dbReference type="ARBA" id="ARBA00023002"/>
    </source>
</evidence>
<keyword evidence="1 3" id="KW-0560">Oxidoreductase</keyword>
<sequence length="327" mass="36376">MLIGYHASHEQFSPSQLLEYVQAAEGAGFQAVMTSDHLAPWSARQGNSGNNWAWLGAAMVKTTVPFGSLAIPGSWRYHPVVLAHLIATLSEMFPDRLRWIAMGSGEALNETAVGRGWPEKAERNLRTEAGAEMIRRLLTGDVLNCDQPDLRAQDARLWTLPEKPPALFGAALTLETARWLGTWADGLLTVRKPREELKPLVEAFRAGGGEDKPLALQLQVSWARTVDEARHAAWDQWRNATVQPDLLAELRTPKEFDEATRNVKPGDIDDVIPLVTEGRHLLDLIIECAGCGFDEVYVHSVGRDQNGFINFMRDEVLPKTALFHQRS</sequence>
<comment type="caution">
    <text evidence="3">The sequence shown here is derived from an EMBL/GenBank/DDBJ whole genome shotgun (WGS) entry which is preliminary data.</text>
</comment>
<dbReference type="EMBL" id="JABFCN010000055">
    <property type="protein sequence ID" value="NNU40627.1"/>
    <property type="molecule type" value="Genomic_DNA"/>
</dbReference>
<evidence type="ECO:0000259" key="2">
    <source>
        <dbReference type="Pfam" id="PF00296"/>
    </source>
</evidence>
<dbReference type="InterPro" id="IPR023907">
    <property type="entry name" value="Non-F420_Flavin_OxRdtase"/>
</dbReference>
<protein>
    <submittedName>
        <fullName evidence="3">TIGR03885 family FMN-dependent LLM class oxidoreductase</fullName>
        <ecNumber evidence="3">1.-.-.-</ecNumber>
    </submittedName>
</protein>
<dbReference type="PANTHER" id="PTHR43244:SF1">
    <property type="entry name" value="5,10-METHYLENETETRAHYDROMETHANOPTERIN REDUCTASE"/>
    <property type="match status" value="1"/>
</dbReference>
<proteinExistence type="predicted"/>
<dbReference type="PANTHER" id="PTHR43244">
    <property type="match status" value="1"/>
</dbReference>
<dbReference type="Pfam" id="PF00296">
    <property type="entry name" value="Bac_luciferase"/>
    <property type="match status" value="1"/>
</dbReference>
<dbReference type="CDD" id="cd01097">
    <property type="entry name" value="Tetrahydromethanopterin_reductase"/>
    <property type="match status" value="1"/>
</dbReference>